<feature type="transmembrane region" description="Helical" evidence="4">
    <location>
        <begin position="318"/>
        <end position="335"/>
    </location>
</feature>
<reference evidence="5" key="1">
    <citation type="submission" date="2022-12" db="EMBL/GenBank/DDBJ databases">
        <authorList>
            <person name="Petersen C."/>
        </authorList>
    </citation>
    <scope>NUCLEOTIDE SEQUENCE</scope>
    <source>
        <strain evidence="5">IBT 21472</strain>
    </source>
</reference>
<evidence type="ECO:0000313" key="6">
    <source>
        <dbReference type="Proteomes" id="UP001147746"/>
    </source>
</evidence>
<gene>
    <name evidence="5" type="ORF">N7476_004116</name>
</gene>
<feature type="transmembrane region" description="Helical" evidence="4">
    <location>
        <begin position="254"/>
        <end position="277"/>
    </location>
</feature>
<evidence type="ECO:0000256" key="4">
    <source>
        <dbReference type="SAM" id="Phobius"/>
    </source>
</evidence>
<dbReference type="InterPro" id="IPR011701">
    <property type="entry name" value="MFS"/>
</dbReference>
<feature type="transmembrane region" description="Helical" evidence="4">
    <location>
        <begin position="85"/>
        <end position="104"/>
    </location>
</feature>
<organism evidence="5 6">
    <name type="scientific">Penicillium atrosanguineum</name>
    <dbReference type="NCBI Taxonomy" id="1132637"/>
    <lineage>
        <taxon>Eukaryota</taxon>
        <taxon>Fungi</taxon>
        <taxon>Dikarya</taxon>
        <taxon>Ascomycota</taxon>
        <taxon>Pezizomycotina</taxon>
        <taxon>Eurotiomycetes</taxon>
        <taxon>Eurotiomycetidae</taxon>
        <taxon>Eurotiales</taxon>
        <taxon>Aspergillaceae</taxon>
        <taxon>Penicillium</taxon>
    </lineage>
</organism>
<dbReference type="GO" id="GO:0022857">
    <property type="term" value="F:transmembrane transporter activity"/>
    <property type="evidence" value="ECO:0007669"/>
    <property type="project" value="InterPro"/>
</dbReference>
<proteinExistence type="predicted"/>
<keyword evidence="4" id="KW-0812">Transmembrane</keyword>
<feature type="compositionally biased region" description="Basic and acidic residues" evidence="3">
    <location>
        <begin position="448"/>
        <end position="470"/>
    </location>
</feature>
<feature type="transmembrane region" description="Helical" evidence="4">
    <location>
        <begin position="403"/>
        <end position="427"/>
    </location>
</feature>
<dbReference type="GO" id="GO:0005886">
    <property type="term" value="C:plasma membrane"/>
    <property type="evidence" value="ECO:0007669"/>
    <property type="project" value="UniProtKB-SubCell"/>
</dbReference>
<evidence type="ECO:0000256" key="3">
    <source>
        <dbReference type="SAM" id="MobiDB-lite"/>
    </source>
</evidence>
<dbReference type="EMBL" id="JAPZBO010000003">
    <property type="protein sequence ID" value="KAJ5321114.1"/>
    <property type="molecule type" value="Genomic_DNA"/>
</dbReference>
<keyword evidence="4" id="KW-1133">Transmembrane helix</keyword>
<evidence type="ECO:0000256" key="1">
    <source>
        <dbReference type="ARBA" id="ARBA00004429"/>
    </source>
</evidence>
<feature type="transmembrane region" description="Helical" evidence="4">
    <location>
        <begin position="32"/>
        <end position="48"/>
    </location>
</feature>
<dbReference type="PANTHER" id="PTHR43702:SF3">
    <property type="entry name" value="PROTEIN TSGA"/>
    <property type="match status" value="1"/>
</dbReference>
<keyword evidence="4" id="KW-0472">Membrane</keyword>
<feature type="transmembrane region" description="Helical" evidence="4">
    <location>
        <begin position="60"/>
        <end position="78"/>
    </location>
</feature>
<feature type="transmembrane region" description="Helical" evidence="4">
    <location>
        <begin position="341"/>
        <end position="365"/>
    </location>
</feature>
<protein>
    <submittedName>
        <fullName evidence="5">Uncharacterized protein</fullName>
    </submittedName>
</protein>
<dbReference type="Gene3D" id="1.20.1250.20">
    <property type="entry name" value="MFS general substrate transporter like domains"/>
    <property type="match status" value="2"/>
</dbReference>
<comment type="caution">
    <text evidence="5">The sequence shown here is derived from an EMBL/GenBank/DDBJ whole genome shotgun (WGS) entry which is preliminary data.</text>
</comment>
<dbReference type="InterPro" id="IPR036259">
    <property type="entry name" value="MFS_trans_sf"/>
</dbReference>
<comment type="subcellular location">
    <subcellularLocation>
        <location evidence="1">Cell inner membrane</location>
        <topology evidence="1">Multi-pass membrane protein</topology>
    </subcellularLocation>
</comment>
<dbReference type="InterPro" id="IPR050375">
    <property type="entry name" value="MFS_TsgA-like"/>
</dbReference>
<dbReference type="AlphaFoldDB" id="A0A9W9U6Q8"/>
<keyword evidence="6" id="KW-1185">Reference proteome</keyword>
<reference evidence="5" key="2">
    <citation type="journal article" date="2023" name="IMA Fungus">
        <title>Comparative genomic study of the Penicillium genus elucidates a diverse pangenome and 15 lateral gene transfer events.</title>
        <authorList>
            <person name="Petersen C."/>
            <person name="Sorensen T."/>
            <person name="Nielsen M.R."/>
            <person name="Sondergaard T.E."/>
            <person name="Sorensen J.L."/>
            <person name="Fitzpatrick D.A."/>
            <person name="Frisvad J.C."/>
            <person name="Nielsen K.L."/>
        </authorList>
    </citation>
    <scope>NUCLEOTIDE SEQUENCE</scope>
    <source>
        <strain evidence="5">IBT 21472</strain>
    </source>
</reference>
<keyword evidence="2" id="KW-1003">Cell membrane</keyword>
<feature type="transmembrane region" description="Helical" evidence="4">
    <location>
        <begin position="186"/>
        <end position="205"/>
    </location>
</feature>
<name>A0A9W9U6Q8_9EURO</name>
<dbReference type="PANTHER" id="PTHR43702">
    <property type="entry name" value="L-FUCOSE-PROTON SYMPORTER"/>
    <property type="match status" value="1"/>
</dbReference>
<dbReference type="Pfam" id="PF07690">
    <property type="entry name" value="MFS_1"/>
    <property type="match status" value="1"/>
</dbReference>
<dbReference type="Proteomes" id="UP001147746">
    <property type="component" value="Unassembled WGS sequence"/>
</dbReference>
<sequence length="470" mass="51321">MGFKEFLNQRSGLRVDNRKTTSAATLTLRQSLWPLSLVTILFFLWNTLHIDRTRSAGLQAAYFGAYPLASLGYANWILRHFGYKAVFIFGLTLYGIGALCMWPAGLNQSFGGFCGATFVIGSGLGSLETAANPYLTVCGPPRYSEIRINFAQAFNAIGTVVGPVLGSYAFFTETADDVAALQRVQWVYLAIGIFVFCLAVVFFFSDIPEVTDEDMAFQISTTHVDEQDKPFWKQYKLFHATLAQFTYTGAQGMFFLFPSLLVLTRIVAIAGYFINYAVDTWPGTDSAKGAKLLAGAQGAFAVGRFLGSGIMKYTKARYVFIVYLSCCVAFLAAAVTQRNQIGIAMLFMTLFFESVCFPTIVALGIRGLGRHYKRGSGFIVGGVCGGAVVPPILGHVADMRDDTGFAMIVPTMFMVIAWTYAVAVNFVPSYTRTVDKVGESTVGLQNESGKDEEAVVGTKTEKEEASAHYD</sequence>
<feature type="region of interest" description="Disordered" evidence="3">
    <location>
        <begin position="443"/>
        <end position="470"/>
    </location>
</feature>
<evidence type="ECO:0000313" key="5">
    <source>
        <dbReference type="EMBL" id="KAJ5321114.1"/>
    </source>
</evidence>
<feature type="transmembrane region" description="Helical" evidence="4">
    <location>
        <begin position="377"/>
        <end position="397"/>
    </location>
</feature>
<dbReference type="SUPFAM" id="SSF103473">
    <property type="entry name" value="MFS general substrate transporter"/>
    <property type="match status" value="1"/>
</dbReference>
<accession>A0A9W9U6Q8</accession>
<feature type="transmembrane region" description="Helical" evidence="4">
    <location>
        <begin position="148"/>
        <end position="171"/>
    </location>
</feature>
<evidence type="ECO:0000256" key="2">
    <source>
        <dbReference type="ARBA" id="ARBA00022475"/>
    </source>
</evidence>